<comment type="caution">
    <text evidence="1">The sequence shown here is derived from an EMBL/GenBank/DDBJ whole genome shotgun (WGS) entry which is preliminary data.</text>
</comment>
<proteinExistence type="predicted"/>
<dbReference type="Proteomes" id="UP000287651">
    <property type="component" value="Unassembled WGS sequence"/>
</dbReference>
<evidence type="ECO:0000313" key="1">
    <source>
        <dbReference type="EMBL" id="RRT35147.1"/>
    </source>
</evidence>
<evidence type="ECO:0000313" key="2">
    <source>
        <dbReference type="Proteomes" id="UP000287651"/>
    </source>
</evidence>
<gene>
    <name evidence="1" type="ORF">B296_00044285</name>
</gene>
<reference evidence="1 2" key="1">
    <citation type="journal article" date="2014" name="Agronomy (Basel)">
        <title>A Draft Genome Sequence for Ensete ventricosum, the Drought-Tolerant Tree Against Hunger.</title>
        <authorList>
            <person name="Harrison J."/>
            <person name="Moore K.A."/>
            <person name="Paszkiewicz K."/>
            <person name="Jones T."/>
            <person name="Grant M."/>
            <person name="Ambacheew D."/>
            <person name="Muzemil S."/>
            <person name="Studholme D.J."/>
        </authorList>
    </citation>
    <scope>NUCLEOTIDE SEQUENCE [LARGE SCALE GENOMIC DNA]</scope>
</reference>
<accession>A0A426X6Q2</accession>
<name>A0A426X6Q2_ENSVE</name>
<dbReference type="AlphaFoldDB" id="A0A426X6Q2"/>
<organism evidence="1 2">
    <name type="scientific">Ensete ventricosum</name>
    <name type="common">Abyssinian banana</name>
    <name type="synonym">Musa ensete</name>
    <dbReference type="NCBI Taxonomy" id="4639"/>
    <lineage>
        <taxon>Eukaryota</taxon>
        <taxon>Viridiplantae</taxon>
        <taxon>Streptophyta</taxon>
        <taxon>Embryophyta</taxon>
        <taxon>Tracheophyta</taxon>
        <taxon>Spermatophyta</taxon>
        <taxon>Magnoliopsida</taxon>
        <taxon>Liliopsida</taxon>
        <taxon>Zingiberales</taxon>
        <taxon>Musaceae</taxon>
        <taxon>Ensete</taxon>
    </lineage>
</organism>
<protein>
    <submittedName>
        <fullName evidence="1">Uncharacterized protein</fullName>
    </submittedName>
</protein>
<dbReference type="EMBL" id="AMZH03025491">
    <property type="protein sequence ID" value="RRT35147.1"/>
    <property type="molecule type" value="Genomic_DNA"/>
</dbReference>
<sequence length="63" mass="7004">MGCFLAYPVARMKAKGKIDASEAAPRKDVLQDANLQFAPRDVSKIVLTKLFPTILQEIVVCQR</sequence>